<evidence type="ECO:0000313" key="10">
    <source>
        <dbReference type="EMBL" id="KAF2675418.1"/>
    </source>
</evidence>
<dbReference type="Pfam" id="PF14474">
    <property type="entry name" value="RTC4"/>
    <property type="match status" value="1"/>
</dbReference>
<feature type="compositionally biased region" description="Basic and acidic residues" evidence="8">
    <location>
        <begin position="100"/>
        <end position="125"/>
    </location>
</feature>
<dbReference type="GO" id="GO:0005634">
    <property type="term" value="C:nucleus"/>
    <property type="evidence" value="ECO:0007669"/>
    <property type="project" value="UniProtKB-SubCell"/>
</dbReference>
<feature type="compositionally biased region" description="Polar residues" evidence="8">
    <location>
        <begin position="127"/>
        <end position="137"/>
    </location>
</feature>
<evidence type="ECO:0000256" key="6">
    <source>
        <dbReference type="ARBA" id="ARBA00022490"/>
    </source>
</evidence>
<evidence type="ECO:0000256" key="7">
    <source>
        <dbReference type="ARBA" id="ARBA00023242"/>
    </source>
</evidence>
<dbReference type="SMART" id="SM01312">
    <property type="entry name" value="RTC4"/>
    <property type="match status" value="1"/>
</dbReference>
<keyword evidence="6" id="KW-0963">Cytoplasm</keyword>
<evidence type="ECO:0000256" key="1">
    <source>
        <dbReference type="ARBA" id="ARBA00002738"/>
    </source>
</evidence>
<dbReference type="AlphaFoldDB" id="A0A6A6UWG5"/>
<evidence type="ECO:0000259" key="9">
    <source>
        <dbReference type="SMART" id="SM01312"/>
    </source>
</evidence>
<evidence type="ECO:0000256" key="4">
    <source>
        <dbReference type="ARBA" id="ARBA00009461"/>
    </source>
</evidence>
<feature type="domain" description="Restriction of telomere capping protein 4 C-terminal" evidence="9">
    <location>
        <begin position="368"/>
        <end position="493"/>
    </location>
</feature>
<dbReference type="Proteomes" id="UP000799302">
    <property type="component" value="Unassembled WGS sequence"/>
</dbReference>
<comment type="function">
    <text evidence="1">May be involved in a process influencing telomere capping.</text>
</comment>
<proteinExistence type="inferred from homology"/>
<organism evidence="10 11">
    <name type="scientific">Microthyrium microscopicum</name>
    <dbReference type="NCBI Taxonomy" id="703497"/>
    <lineage>
        <taxon>Eukaryota</taxon>
        <taxon>Fungi</taxon>
        <taxon>Dikarya</taxon>
        <taxon>Ascomycota</taxon>
        <taxon>Pezizomycotina</taxon>
        <taxon>Dothideomycetes</taxon>
        <taxon>Dothideomycetes incertae sedis</taxon>
        <taxon>Microthyriales</taxon>
        <taxon>Microthyriaceae</taxon>
        <taxon>Microthyrium</taxon>
    </lineage>
</organism>
<dbReference type="PANTHER" id="PTHR41391">
    <property type="entry name" value="RESTRICTION OF TELOMERE CAPPING PROTEIN 4"/>
    <property type="match status" value="1"/>
</dbReference>
<feature type="compositionally biased region" description="Basic residues" evidence="8">
    <location>
        <begin position="140"/>
        <end position="150"/>
    </location>
</feature>
<evidence type="ECO:0000313" key="11">
    <source>
        <dbReference type="Proteomes" id="UP000799302"/>
    </source>
</evidence>
<comment type="subcellular location">
    <subcellularLocation>
        <location evidence="3">Cytoplasm</location>
    </subcellularLocation>
    <subcellularLocation>
        <location evidence="2">Nucleus</location>
    </subcellularLocation>
</comment>
<dbReference type="PANTHER" id="PTHR41391:SF1">
    <property type="entry name" value="RESTRICTION OF TELOMERE CAPPING PROTEIN 4"/>
    <property type="match status" value="1"/>
</dbReference>
<keyword evidence="7" id="KW-0539">Nucleus</keyword>
<sequence length="499" mass="55141">MPQLTRGSRTARLLGTVGGKQHATDADHEEPLPSTRRSARSKPPAPIRLNQEATAPKDAPSKTQPRKIDAKVASTSSKENSPSTIPKQPAPKGNSKKRKGQADTEKDAEITSKRQKSEEKDDEASRPFSSQHASSQPRKGGQHKYPKKRPTFNNIFIVPKKKNPKLTSSLQSAKEAGNKKRVRHLADAKVTEATKPKPAFRRLGGAPDSSQGEPSSSLGSTGFNDLDLSGVKSSSRSSTSKQASQILLSSGPGSHLSNTVPSRVVDLSETPITVDSDSNMSDIEDDIEETGANKLPICKLCGSLVSQDLYDEWTARYPVMNFREQQKFCDEHKRTQAEKDWVSEGYPAIEWDQLHARLKNHEKDITAILRNPKTSFFRSKLEESINAGKARNVLTHVTKDDEAETAHVTVGYYGMKGLQMITAFIMENFTGKLRRVATKDRIIAERDVAGYVQMVLVPEIAMRLIMEDMDVNEEQARVIMRESTNIGIALNDSEERKAA</sequence>
<comment type="similarity">
    <text evidence="4">Belongs to the RTC4 family.</text>
</comment>
<evidence type="ECO:0000256" key="5">
    <source>
        <dbReference type="ARBA" id="ARBA00015162"/>
    </source>
</evidence>
<feature type="compositionally biased region" description="Basic and acidic residues" evidence="8">
    <location>
        <begin position="22"/>
        <end position="31"/>
    </location>
</feature>
<feature type="compositionally biased region" description="Polar residues" evidence="8">
    <location>
        <begin position="73"/>
        <end position="86"/>
    </location>
</feature>
<keyword evidence="11" id="KW-1185">Reference proteome</keyword>
<name>A0A6A6UWG5_9PEZI</name>
<evidence type="ECO:0000256" key="2">
    <source>
        <dbReference type="ARBA" id="ARBA00004123"/>
    </source>
</evidence>
<feature type="compositionally biased region" description="Polar residues" evidence="8">
    <location>
        <begin position="270"/>
        <end position="280"/>
    </location>
</feature>
<accession>A0A6A6UWG5</accession>
<dbReference type="OrthoDB" id="128308at2759"/>
<protein>
    <recommendedName>
        <fullName evidence="5">Restriction of telomere capping protein 4</fullName>
    </recommendedName>
</protein>
<evidence type="ECO:0000256" key="8">
    <source>
        <dbReference type="SAM" id="MobiDB-lite"/>
    </source>
</evidence>
<feature type="compositionally biased region" description="Polar residues" evidence="8">
    <location>
        <begin position="245"/>
        <end position="261"/>
    </location>
</feature>
<evidence type="ECO:0000256" key="3">
    <source>
        <dbReference type="ARBA" id="ARBA00004496"/>
    </source>
</evidence>
<feature type="region of interest" description="Disordered" evidence="8">
    <location>
        <begin position="1"/>
        <end position="280"/>
    </location>
</feature>
<gene>
    <name evidence="10" type="ORF">BT63DRAFT_420604</name>
</gene>
<reference evidence="10" key="1">
    <citation type="journal article" date="2020" name="Stud. Mycol.">
        <title>101 Dothideomycetes genomes: a test case for predicting lifestyles and emergence of pathogens.</title>
        <authorList>
            <person name="Haridas S."/>
            <person name="Albert R."/>
            <person name="Binder M."/>
            <person name="Bloem J."/>
            <person name="Labutti K."/>
            <person name="Salamov A."/>
            <person name="Andreopoulos B."/>
            <person name="Baker S."/>
            <person name="Barry K."/>
            <person name="Bills G."/>
            <person name="Bluhm B."/>
            <person name="Cannon C."/>
            <person name="Castanera R."/>
            <person name="Culley D."/>
            <person name="Daum C."/>
            <person name="Ezra D."/>
            <person name="Gonzalez J."/>
            <person name="Henrissat B."/>
            <person name="Kuo A."/>
            <person name="Liang C."/>
            <person name="Lipzen A."/>
            <person name="Lutzoni F."/>
            <person name="Magnuson J."/>
            <person name="Mondo S."/>
            <person name="Nolan M."/>
            <person name="Ohm R."/>
            <person name="Pangilinan J."/>
            <person name="Park H.-J."/>
            <person name="Ramirez L."/>
            <person name="Alfaro M."/>
            <person name="Sun H."/>
            <person name="Tritt A."/>
            <person name="Yoshinaga Y."/>
            <person name="Zwiers L.-H."/>
            <person name="Turgeon B."/>
            <person name="Goodwin S."/>
            <person name="Spatafora J."/>
            <person name="Crous P."/>
            <person name="Grigoriev I."/>
        </authorList>
    </citation>
    <scope>NUCLEOTIDE SEQUENCE</scope>
    <source>
        <strain evidence="10">CBS 115976</strain>
    </source>
</reference>
<dbReference type="InterPro" id="IPR039024">
    <property type="entry name" value="RTC4"/>
</dbReference>
<dbReference type="GO" id="GO:0005737">
    <property type="term" value="C:cytoplasm"/>
    <property type="evidence" value="ECO:0007669"/>
    <property type="project" value="UniProtKB-SubCell"/>
</dbReference>
<feature type="compositionally biased region" description="Low complexity" evidence="8">
    <location>
        <begin position="209"/>
        <end position="220"/>
    </location>
</feature>
<dbReference type="EMBL" id="MU004230">
    <property type="protein sequence ID" value="KAF2675418.1"/>
    <property type="molecule type" value="Genomic_DNA"/>
</dbReference>
<feature type="compositionally biased region" description="Low complexity" evidence="8">
    <location>
        <begin position="229"/>
        <end position="244"/>
    </location>
</feature>
<dbReference type="InterPro" id="IPR028094">
    <property type="entry name" value="RTC4_C"/>
</dbReference>
<feature type="compositionally biased region" description="Basic and acidic residues" evidence="8">
    <location>
        <begin position="184"/>
        <end position="195"/>
    </location>
</feature>